<feature type="compositionally biased region" description="Basic and acidic residues" evidence="6">
    <location>
        <begin position="59"/>
        <end position="89"/>
    </location>
</feature>
<dbReference type="InterPro" id="IPR014161">
    <property type="entry name" value="Tol-Pal_TolA"/>
</dbReference>
<dbReference type="NCBIfam" id="TIGR01352">
    <property type="entry name" value="tonB_Cterm"/>
    <property type="match status" value="1"/>
</dbReference>
<dbReference type="SUPFAM" id="SSF74653">
    <property type="entry name" value="TolA/TonB C-terminal domain"/>
    <property type="match status" value="1"/>
</dbReference>
<feature type="region of interest" description="Disordered" evidence="6">
    <location>
        <begin position="142"/>
        <end position="166"/>
    </location>
</feature>
<comment type="caution">
    <text evidence="8">The sequence shown here is derived from an EMBL/GenBank/DDBJ whole genome shotgun (WGS) entry which is preliminary data.</text>
</comment>
<feature type="domain" description="TonB C-terminal" evidence="7">
    <location>
        <begin position="170"/>
        <end position="263"/>
    </location>
</feature>
<dbReference type="Pfam" id="PF13103">
    <property type="entry name" value="TonB_2"/>
    <property type="match status" value="1"/>
</dbReference>
<evidence type="ECO:0000313" key="9">
    <source>
        <dbReference type="Proteomes" id="UP000010164"/>
    </source>
</evidence>
<dbReference type="OrthoDB" id="9779830at2"/>
<dbReference type="RefSeq" id="WP_008929338.1">
    <property type="nucleotide sequence ID" value="NZ_AMRJ01000016.1"/>
</dbReference>
<reference evidence="8 9" key="1">
    <citation type="journal article" date="2012" name="J. Bacteriol.">
        <title>Genome Sequence of the Alkane-Degrading Bacterium Alcanivorax hongdengensis Type Strain A-11-3.</title>
        <authorList>
            <person name="Lai Q."/>
            <person name="Shao Z."/>
        </authorList>
    </citation>
    <scope>NUCLEOTIDE SEQUENCE [LARGE SCALE GENOMIC DNA]</scope>
    <source>
        <strain evidence="8 9">A-11-3</strain>
    </source>
</reference>
<dbReference type="PROSITE" id="PS52015">
    <property type="entry name" value="TONB_CTD"/>
    <property type="match status" value="1"/>
</dbReference>
<dbReference type="Gene3D" id="3.30.1150.10">
    <property type="match status" value="1"/>
</dbReference>
<dbReference type="GO" id="GO:0043213">
    <property type="term" value="P:bacteriocin transport"/>
    <property type="evidence" value="ECO:0007669"/>
    <property type="project" value="InterPro"/>
</dbReference>
<dbReference type="GO" id="GO:0015891">
    <property type="term" value="P:siderophore transport"/>
    <property type="evidence" value="ECO:0007669"/>
    <property type="project" value="InterPro"/>
</dbReference>
<sequence>MSDRAAALLFTLFLHLLVVCLLVFSWSSHPDVKPPVVPPHVKATMVEVSKQRQQPVAKPEPKVEPKPKPKPKPETKPKPKPKPKPEPKPTPKPKPKPKPEPKPAPKPKPKPAPKPEPKPDPKPELPDIKEPSIEEMMAEEELQMDEKQQQADAKQQEQQSNAQQADVEVASYTDAIRAAVAQRWRIPGNYRNRTDIKTRVRINMIPGGEVVNVAVVKSSGYPDFDESVMTAVKLASPLPVPQGKLFDQTFRSLVIEFDPEVVK</sequence>
<protein>
    <recommendedName>
        <fullName evidence="5">Protein TonB</fullName>
    </recommendedName>
</protein>
<keyword evidence="9" id="KW-1185">Reference proteome</keyword>
<dbReference type="GO" id="GO:0005886">
    <property type="term" value="C:plasma membrane"/>
    <property type="evidence" value="ECO:0007669"/>
    <property type="project" value="UniProtKB-SubCell"/>
</dbReference>
<dbReference type="GO" id="GO:0019534">
    <property type="term" value="F:toxin transmembrane transporter activity"/>
    <property type="evidence" value="ECO:0007669"/>
    <property type="project" value="InterPro"/>
</dbReference>
<feature type="region of interest" description="Disordered" evidence="6">
    <location>
        <begin position="47"/>
        <end position="128"/>
    </location>
</feature>
<dbReference type="eggNOG" id="COG0810">
    <property type="taxonomic scope" value="Bacteria"/>
</dbReference>
<dbReference type="GO" id="GO:0031992">
    <property type="term" value="F:energy transducer activity"/>
    <property type="evidence" value="ECO:0007669"/>
    <property type="project" value="InterPro"/>
</dbReference>
<evidence type="ECO:0000256" key="3">
    <source>
        <dbReference type="ARBA" id="ARBA00022989"/>
    </source>
</evidence>
<gene>
    <name evidence="8" type="ORF">A11A3_10806</name>
</gene>
<keyword evidence="5" id="KW-0813">Transport</keyword>
<evidence type="ECO:0000256" key="5">
    <source>
        <dbReference type="RuleBase" id="RU362123"/>
    </source>
</evidence>
<dbReference type="InterPro" id="IPR050972">
    <property type="entry name" value="SDr-like"/>
</dbReference>
<evidence type="ECO:0000256" key="6">
    <source>
        <dbReference type="SAM" id="MobiDB-lite"/>
    </source>
</evidence>
<dbReference type="PANTHER" id="PTHR34403">
    <property type="entry name" value="TOL-PAL SYSTEM PROTEIN TOLA"/>
    <property type="match status" value="1"/>
</dbReference>
<organism evidence="8 9">
    <name type="scientific">Alcanivorax hongdengensis A-11-3</name>
    <dbReference type="NCBI Taxonomy" id="1177179"/>
    <lineage>
        <taxon>Bacteria</taxon>
        <taxon>Pseudomonadati</taxon>
        <taxon>Pseudomonadota</taxon>
        <taxon>Gammaproteobacteria</taxon>
        <taxon>Oceanospirillales</taxon>
        <taxon>Alcanivoracaceae</taxon>
        <taxon>Alcanivorax</taxon>
    </lineage>
</organism>
<dbReference type="PRINTS" id="PR01374">
    <property type="entry name" value="TONBPROTEIN"/>
</dbReference>
<evidence type="ECO:0000256" key="1">
    <source>
        <dbReference type="ARBA" id="ARBA00004167"/>
    </source>
</evidence>
<keyword evidence="2" id="KW-0812">Transmembrane</keyword>
<dbReference type="InterPro" id="IPR037682">
    <property type="entry name" value="TonB_C"/>
</dbReference>
<dbReference type="Proteomes" id="UP000010164">
    <property type="component" value="Unassembled WGS sequence"/>
</dbReference>
<dbReference type="NCBIfam" id="TIGR02794">
    <property type="entry name" value="tolA_full"/>
    <property type="match status" value="1"/>
</dbReference>
<evidence type="ECO:0000256" key="2">
    <source>
        <dbReference type="ARBA" id="ARBA00022692"/>
    </source>
</evidence>
<dbReference type="InterPro" id="IPR006260">
    <property type="entry name" value="TonB/TolA_C"/>
</dbReference>
<comment type="similarity">
    <text evidence="5">Belongs to the TonB family.</text>
</comment>
<keyword evidence="5" id="KW-0735">Signal-anchor</keyword>
<name>L0WDW9_9GAMM</name>
<evidence type="ECO:0000259" key="7">
    <source>
        <dbReference type="PROSITE" id="PS52015"/>
    </source>
</evidence>
<dbReference type="InterPro" id="IPR003538">
    <property type="entry name" value="TonB"/>
</dbReference>
<comment type="function">
    <text evidence="5">Interacts with outer membrane receptor proteins that carry out high-affinity binding and energy dependent uptake into the periplasmic space of specific substrates. It could act to transduce energy from the cytoplasmic membrane to specific energy-requiring processes in the outer membrane, resulting in the release into the periplasm of ligands bound by these outer membrane proteins.</text>
</comment>
<comment type="subcellular location">
    <subcellularLocation>
        <location evidence="5">Cell inner membrane</location>
        <topology evidence="5">Single-pass membrane protein</topology>
        <orientation evidence="5">Periplasmic side</orientation>
    </subcellularLocation>
    <subcellularLocation>
        <location evidence="1">Membrane</location>
        <topology evidence="1">Single-pass membrane protein</topology>
    </subcellularLocation>
</comment>
<dbReference type="STRING" id="1177179.A11A3_10806"/>
<keyword evidence="4" id="KW-0472">Membrane</keyword>
<dbReference type="PATRIC" id="fig|1177179.3.peg.2158"/>
<evidence type="ECO:0000256" key="4">
    <source>
        <dbReference type="ARBA" id="ARBA00023136"/>
    </source>
</evidence>
<feature type="compositionally biased region" description="Low complexity" evidence="6">
    <location>
        <begin position="150"/>
        <end position="165"/>
    </location>
</feature>
<dbReference type="GO" id="GO:0015031">
    <property type="term" value="P:protein transport"/>
    <property type="evidence" value="ECO:0007669"/>
    <property type="project" value="UniProtKB-UniRule"/>
</dbReference>
<evidence type="ECO:0000313" key="8">
    <source>
        <dbReference type="EMBL" id="EKF73990.1"/>
    </source>
</evidence>
<keyword evidence="5" id="KW-0653">Protein transport</keyword>
<dbReference type="AlphaFoldDB" id="L0WDW9"/>
<dbReference type="GO" id="GO:0030288">
    <property type="term" value="C:outer membrane-bounded periplasmic space"/>
    <property type="evidence" value="ECO:0007669"/>
    <property type="project" value="InterPro"/>
</dbReference>
<feature type="compositionally biased region" description="Basic and acidic residues" evidence="6">
    <location>
        <begin position="113"/>
        <end position="128"/>
    </location>
</feature>
<keyword evidence="3" id="KW-1133">Transmembrane helix</keyword>
<accession>L0WDW9</accession>
<proteinExistence type="inferred from homology"/>
<dbReference type="EMBL" id="AMRJ01000016">
    <property type="protein sequence ID" value="EKF73990.1"/>
    <property type="molecule type" value="Genomic_DNA"/>
</dbReference>
<keyword evidence="5" id="KW-0997">Cell inner membrane</keyword>
<keyword evidence="5" id="KW-1003">Cell membrane</keyword>
<dbReference type="PANTHER" id="PTHR34403:SF14">
    <property type="entry name" value="OS05G0225800 PROTEIN"/>
    <property type="match status" value="1"/>
</dbReference>